<comment type="caution">
    <text evidence="2">The sequence shown here is derived from an EMBL/GenBank/DDBJ whole genome shotgun (WGS) entry which is preliminary data.</text>
</comment>
<keyword evidence="1" id="KW-0472">Membrane</keyword>
<evidence type="ECO:0008006" key="4">
    <source>
        <dbReference type="Google" id="ProtNLM"/>
    </source>
</evidence>
<dbReference type="AlphaFoldDB" id="A0A0G1S0W6"/>
<dbReference type="Proteomes" id="UP000034502">
    <property type="component" value="Unassembled WGS sequence"/>
</dbReference>
<protein>
    <recommendedName>
        <fullName evidence="4">Prepilin-type N-terminal cleavage/methylation domain-containing protein</fullName>
    </recommendedName>
</protein>
<accession>A0A0G1S0W6</accession>
<proteinExistence type="predicted"/>
<evidence type="ECO:0000313" key="2">
    <source>
        <dbReference type="EMBL" id="KKU63124.1"/>
    </source>
</evidence>
<sequence length="157" mass="16733">MRLPGFTLLEVMLVTAMILVSAALLGTNLVGSRSRTSSSTTVSVLEANIKHTQVKAMLSDAGGDPAAAPQGIRFETDRYYLFYGPVFSSSDPKNFMVLLESGLSFSDIGFPASSLVFSRGSGEVAGYVSGQDYVTLANQTDGSQTTLRINQYGVFEP</sequence>
<dbReference type="InterPro" id="IPR012902">
    <property type="entry name" value="N_methyl_site"/>
</dbReference>
<feature type="transmembrane region" description="Helical" evidence="1">
    <location>
        <begin position="6"/>
        <end position="30"/>
    </location>
</feature>
<keyword evidence="1" id="KW-1133">Transmembrane helix</keyword>
<dbReference type="EMBL" id="LCNU01000033">
    <property type="protein sequence ID" value="KKU63124.1"/>
    <property type="molecule type" value="Genomic_DNA"/>
</dbReference>
<dbReference type="STRING" id="1618364.UX86_C0033G0006"/>
<evidence type="ECO:0000256" key="1">
    <source>
        <dbReference type="SAM" id="Phobius"/>
    </source>
</evidence>
<dbReference type="SUPFAM" id="SSF54523">
    <property type="entry name" value="Pili subunits"/>
    <property type="match status" value="1"/>
</dbReference>
<gene>
    <name evidence="2" type="ORF">UX86_C0033G0006</name>
</gene>
<dbReference type="InterPro" id="IPR045584">
    <property type="entry name" value="Pilin-like"/>
</dbReference>
<dbReference type="NCBIfam" id="TIGR02532">
    <property type="entry name" value="IV_pilin_GFxxxE"/>
    <property type="match status" value="1"/>
</dbReference>
<keyword evidence="1" id="KW-0812">Transmembrane</keyword>
<name>A0A0G1S0W6_9BACT</name>
<reference evidence="2 3" key="1">
    <citation type="journal article" date="2015" name="Nature">
        <title>rRNA introns, odd ribosomes, and small enigmatic genomes across a large radiation of phyla.</title>
        <authorList>
            <person name="Brown C.T."/>
            <person name="Hug L.A."/>
            <person name="Thomas B.C."/>
            <person name="Sharon I."/>
            <person name="Castelle C.J."/>
            <person name="Singh A."/>
            <person name="Wilkins M.J."/>
            <person name="Williams K.H."/>
            <person name="Banfield J.F."/>
        </authorList>
    </citation>
    <scope>NUCLEOTIDE SEQUENCE [LARGE SCALE GENOMIC DNA]</scope>
</reference>
<evidence type="ECO:0000313" key="3">
    <source>
        <dbReference type="Proteomes" id="UP000034502"/>
    </source>
</evidence>
<organism evidence="2 3">
    <name type="scientific">Candidatus Amesbacteria bacterium GW2011_GWC1_47_15</name>
    <dbReference type="NCBI Taxonomy" id="1618364"/>
    <lineage>
        <taxon>Bacteria</taxon>
        <taxon>Candidatus Amesiibacteriota</taxon>
    </lineage>
</organism>